<dbReference type="Proteomes" id="UP001168552">
    <property type="component" value="Unassembled WGS sequence"/>
</dbReference>
<feature type="signal peptide" evidence="1">
    <location>
        <begin position="1"/>
        <end position="26"/>
    </location>
</feature>
<name>A0ABT8F5S5_9BACT</name>
<evidence type="ECO:0000256" key="1">
    <source>
        <dbReference type="SAM" id="SignalP"/>
    </source>
</evidence>
<dbReference type="Gene3D" id="2.40.160.60">
    <property type="entry name" value="Outer membrane protein transport protein (OMPP1/FadL/TodX)"/>
    <property type="match status" value="1"/>
</dbReference>
<protein>
    <recommendedName>
        <fullName evidence="4">Long-chain fatty acid transport protein</fullName>
    </recommendedName>
</protein>
<comment type="caution">
    <text evidence="2">The sequence shown here is derived from an EMBL/GenBank/DDBJ whole genome shotgun (WGS) entry which is preliminary data.</text>
</comment>
<proteinExistence type="predicted"/>
<organism evidence="2 3">
    <name type="scientific">Shiella aurantiaca</name>
    <dbReference type="NCBI Taxonomy" id="3058365"/>
    <lineage>
        <taxon>Bacteria</taxon>
        <taxon>Pseudomonadati</taxon>
        <taxon>Bacteroidota</taxon>
        <taxon>Cytophagia</taxon>
        <taxon>Cytophagales</taxon>
        <taxon>Shiellaceae</taxon>
        <taxon>Shiella</taxon>
    </lineage>
</organism>
<evidence type="ECO:0000313" key="2">
    <source>
        <dbReference type="EMBL" id="MDN4165823.1"/>
    </source>
</evidence>
<gene>
    <name evidence="2" type="ORF">QWY31_09930</name>
</gene>
<reference evidence="2" key="1">
    <citation type="submission" date="2023-06" db="EMBL/GenBank/DDBJ databases">
        <title>Cytophagales bacterium Strain LB-30, isolated from soil.</title>
        <authorList>
            <person name="Liu B."/>
        </authorList>
    </citation>
    <scope>NUCLEOTIDE SEQUENCE</scope>
    <source>
        <strain evidence="2">LB-30</strain>
    </source>
</reference>
<dbReference type="RefSeq" id="WP_320004354.1">
    <property type="nucleotide sequence ID" value="NZ_JAUHJS010000004.1"/>
</dbReference>
<dbReference type="EMBL" id="JAUHJS010000004">
    <property type="protein sequence ID" value="MDN4165823.1"/>
    <property type="molecule type" value="Genomic_DNA"/>
</dbReference>
<dbReference type="SUPFAM" id="SSF56935">
    <property type="entry name" value="Porins"/>
    <property type="match status" value="1"/>
</dbReference>
<evidence type="ECO:0000313" key="3">
    <source>
        <dbReference type="Proteomes" id="UP001168552"/>
    </source>
</evidence>
<accession>A0ABT8F5S5</accession>
<feature type="chain" id="PRO_5047217507" description="Long-chain fatty acid transport protein" evidence="1">
    <location>
        <begin position="27"/>
        <end position="440"/>
    </location>
</feature>
<evidence type="ECO:0008006" key="4">
    <source>
        <dbReference type="Google" id="ProtNLM"/>
    </source>
</evidence>
<keyword evidence="3" id="KW-1185">Reference proteome</keyword>
<sequence>MFIPKTRTTVALAISFFICFSFLAQAQVGSSPYSAKGIGEINQPGLINNIGMGGAGLGYGSTWYINTLNPAMLSYNALSTFEVGLSTEIKNSNDGTIRTQNITGNINYLSFAFPLYANKWSMAVGMTPYSSVNYDLISTQNVGFDGATVTYTYSGNGGINQYYFTNGFRIYKGLSAGIKASLLYGSVSRDNNAVLSRYDVVDDVEVTAVNTTGMIERTTYSDLGITLGLAYRQKLNDNHAITLAATYDLEGNMNAKLYKELETRNYQGTGQVLYPVDTVTKNIIANNTAAKTVIPAKLGLGLTWAWKNKLYVSSDVYLQDWSQFQNTEGSNEDFQNSLLWATGAEFTPNSTSVRRYLERVSYRAGFSYERSPFYYNGTQVNEFGINFGASFPIGRLSNLNMGAHIGQRGTTNNGLIQENFYKIYLGITFNDKWFNRRQFD</sequence>
<keyword evidence="1" id="KW-0732">Signal</keyword>